<name>A0A074ZEB1_OPIVI</name>
<feature type="region of interest" description="Disordered" evidence="1">
    <location>
        <begin position="105"/>
        <end position="140"/>
    </location>
</feature>
<dbReference type="OrthoDB" id="191995at2759"/>
<dbReference type="AlphaFoldDB" id="A0A074ZEB1"/>
<proteinExistence type="predicted"/>
<dbReference type="RefSeq" id="XP_009170766.1">
    <property type="nucleotide sequence ID" value="XM_009172502.1"/>
</dbReference>
<dbReference type="Proteomes" id="UP000054324">
    <property type="component" value="Unassembled WGS sequence"/>
</dbReference>
<protein>
    <submittedName>
        <fullName evidence="2">Uncharacterized protein</fullName>
    </submittedName>
</protein>
<dbReference type="KEGG" id="ovi:T265_07073"/>
<evidence type="ECO:0000313" key="3">
    <source>
        <dbReference type="Proteomes" id="UP000054324"/>
    </source>
</evidence>
<evidence type="ECO:0000313" key="2">
    <source>
        <dbReference type="EMBL" id="KER25508.1"/>
    </source>
</evidence>
<organism evidence="2 3">
    <name type="scientific">Opisthorchis viverrini</name>
    <name type="common">Southeast Asian liver fluke</name>
    <dbReference type="NCBI Taxonomy" id="6198"/>
    <lineage>
        <taxon>Eukaryota</taxon>
        <taxon>Metazoa</taxon>
        <taxon>Spiralia</taxon>
        <taxon>Lophotrochozoa</taxon>
        <taxon>Platyhelminthes</taxon>
        <taxon>Trematoda</taxon>
        <taxon>Digenea</taxon>
        <taxon>Opisthorchiida</taxon>
        <taxon>Opisthorchiata</taxon>
        <taxon>Opisthorchiidae</taxon>
        <taxon>Opisthorchis</taxon>
    </lineage>
</organism>
<gene>
    <name evidence="2" type="ORF">T265_07073</name>
</gene>
<dbReference type="CTD" id="20321252"/>
<sequence length="163" mass="17701">MSNEKARGSKPATASRFTPSRFGQPDSIPALVLPSGGMAARHRNGVTAERFDTEVTGSEGSHVQSIHFAVSITFIRFDSHTQTPAVLTDACKYFYGSKMTQRLERESTGRKVRGSNRTSAYPVSRLGQPGSVPAHVLPSGGRQLGTERWVTAEQKVSMSLLHL</sequence>
<dbReference type="GeneID" id="20321252"/>
<reference evidence="2 3" key="1">
    <citation type="submission" date="2013-11" db="EMBL/GenBank/DDBJ databases">
        <title>Opisthorchis viverrini - life in the bile duct.</title>
        <authorList>
            <person name="Young N.D."/>
            <person name="Nagarajan N."/>
            <person name="Lin S.J."/>
            <person name="Korhonen P.K."/>
            <person name="Jex A.R."/>
            <person name="Hall R.S."/>
            <person name="Safavi-Hemami H."/>
            <person name="Kaewkong W."/>
            <person name="Bertrand D."/>
            <person name="Gao S."/>
            <person name="Seet Q."/>
            <person name="Wongkham S."/>
            <person name="Teh B.T."/>
            <person name="Wongkham C."/>
            <person name="Intapan P.M."/>
            <person name="Maleewong W."/>
            <person name="Yang X."/>
            <person name="Hu M."/>
            <person name="Wang Z."/>
            <person name="Hofmann A."/>
            <person name="Sternberg P.W."/>
            <person name="Tan P."/>
            <person name="Wang J."/>
            <person name="Gasser R.B."/>
        </authorList>
    </citation>
    <scope>NUCLEOTIDE SEQUENCE [LARGE SCALE GENOMIC DNA]</scope>
</reference>
<dbReference type="EMBL" id="KL596775">
    <property type="protein sequence ID" value="KER25508.1"/>
    <property type="molecule type" value="Genomic_DNA"/>
</dbReference>
<keyword evidence="3" id="KW-1185">Reference proteome</keyword>
<evidence type="ECO:0000256" key="1">
    <source>
        <dbReference type="SAM" id="MobiDB-lite"/>
    </source>
</evidence>
<accession>A0A074ZEB1</accession>
<feature type="region of interest" description="Disordered" evidence="1">
    <location>
        <begin position="1"/>
        <end position="28"/>
    </location>
</feature>